<dbReference type="GO" id="GO:0047596">
    <property type="term" value="F:6-methylsalicylate decarboxylase activity"/>
    <property type="evidence" value="ECO:0007669"/>
    <property type="project" value="UniProtKB-EC"/>
</dbReference>
<dbReference type="Proteomes" id="UP000177622">
    <property type="component" value="Unassembled WGS sequence"/>
</dbReference>
<dbReference type="InterPro" id="IPR006680">
    <property type="entry name" value="Amidohydro-rel"/>
</dbReference>
<evidence type="ECO:0000256" key="5">
    <source>
        <dbReference type="ARBA" id="ARBA00023239"/>
    </source>
</evidence>
<keyword evidence="4" id="KW-0862">Zinc</keyword>
<gene>
    <name evidence="10" type="ORF">PENARI_c003G11630</name>
</gene>
<proteinExistence type="inferred from homology"/>
<keyword evidence="11" id="KW-1185">Reference proteome</keyword>
<evidence type="ECO:0000256" key="6">
    <source>
        <dbReference type="ARBA" id="ARBA00036832"/>
    </source>
</evidence>
<dbReference type="RefSeq" id="XP_022492124.1">
    <property type="nucleotide sequence ID" value="XM_022628808.1"/>
</dbReference>
<dbReference type="InterPro" id="IPR032465">
    <property type="entry name" value="ACMSD"/>
</dbReference>
<evidence type="ECO:0000256" key="3">
    <source>
        <dbReference type="ARBA" id="ARBA00022793"/>
    </source>
</evidence>
<evidence type="ECO:0000313" key="10">
    <source>
        <dbReference type="EMBL" id="OGE56696.1"/>
    </source>
</evidence>
<dbReference type="EC" id="4.1.1.52" evidence="7"/>
<evidence type="ECO:0000259" key="9">
    <source>
        <dbReference type="Pfam" id="PF04909"/>
    </source>
</evidence>
<dbReference type="GO" id="GO:0005829">
    <property type="term" value="C:cytosol"/>
    <property type="evidence" value="ECO:0007669"/>
    <property type="project" value="TreeGrafter"/>
</dbReference>
<dbReference type="OrthoDB" id="2832284at2759"/>
<evidence type="ECO:0000256" key="2">
    <source>
        <dbReference type="ARBA" id="ARBA00022723"/>
    </source>
</evidence>
<dbReference type="SUPFAM" id="SSF51556">
    <property type="entry name" value="Metallo-dependent hydrolases"/>
    <property type="match status" value="1"/>
</dbReference>
<dbReference type="STRING" id="1835702.A0A1F5LUA6"/>
<evidence type="ECO:0000256" key="7">
    <source>
        <dbReference type="ARBA" id="ARBA00038889"/>
    </source>
</evidence>
<protein>
    <recommendedName>
        <fullName evidence="7">6-methylsalicylate decarboxylase</fullName>
        <ecNumber evidence="7">4.1.1.52</ecNumber>
    </recommendedName>
</protein>
<dbReference type="PANTHER" id="PTHR21240">
    <property type="entry name" value="2-AMINO-3-CARBOXYLMUCONATE-6-SEMIALDEHYDE DECARBOXYLASE"/>
    <property type="match status" value="1"/>
</dbReference>
<dbReference type="GO" id="GO:0046872">
    <property type="term" value="F:metal ion binding"/>
    <property type="evidence" value="ECO:0007669"/>
    <property type="project" value="UniProtKB-KW"/>
</dbReference>
<sequence length="313" mass="34837">MAAYAGSSGRPTPTWTPMQSKLLMKRLGVKTAILSVTAPGPCILEGSASFDLARRLNDYGAKLREEEPSRFGFFASLPSLLDTEAALTEIAYALDTLHADCVTLFTRYGSGNTYLGHPLLEPIWAELNRRKCVVFVHPTHPVDTNPVNPLLPQPAIDYPHETTRSAMDMIIQGTRRKFPDTKVILSHAGGALPYLITRVATPMRKAPDFVAAHRMGTTHAQVMEDFRSFHFDLALSSSPGVLDLALKMIPHDHILYGVSVHSDESDFPYAPITAYPAFLEDLEKYEMSQELRDRINYVNALQLIPRLQDPSKF</sequence>
<feature type="domain" description="Amidohydrolase-related" evidence="9">
    <location>
        <begin position="46"/>
        <end position="304"/>
    </location>
</feature>
<dbReference type="Pfam" id="PF04909">
    <property type="entry name" value="Amidohydro_2"/>
    <property type="match status" value="1"/>
</dbReference>
<comment type="caution">
    <text evidence="10">The sequence shown here is derived from an EMBL/GenBank/DDBJ whole genome shotgun (WGS) entry which is preliminary data.</text>
</comment>
<evidence type="ECO:0000256" key="1">
    <source>
        <dbReference type="ARBA" id="ARBA00005871"/>
    </source>
</evidence>
<dbReference type="GeneID" id="34573542"/>
<evidence type="ECO:0000256" key="8">
    <source>
        <dbReference type="RuleBase" id="RU366045"/>
    </source>
</evidence>
<organism evidence="10 11">
    <name type="scientific">Penicillium arizonense</name>
    <dbReference type="NCBI Taxonomy" id="1835702"/>
    <lineage>
        <taxon>Eukaryota</taxon>
        <taxon>Fungi</taxon>
        <taxon>Dikarya</taxon>
        <taxon>Ascomycota</taxon>
        <taxon>Pezizomycotina</taxon>
        <taxon>Eurotiomycetes</taxon>
        <taxon>Eurotiomycetidae</taxon>
        <taxon>Eurotiales</taxon>
        <taxon>Aspergillaceae</taxon>
        <taxon>Penicillium</taxon>
    </lineage>
</organism>
<comment type="catalytic activity">
    <reaction evidence="6">
        <text>6-methylsalicylate + H(+) = 3-methylphenol + CO2</text>
        <dbReference type="Rhea" id="RHEA:23112"/>
        <dbReference type="ChEBI" id="CHEBI:15378"/>
        <dbReference type="ChEBI" id="CHEBI:16526"/>
        <dbReference type="ChEBI" id="CHEBI:17231"/>
        <dbReference type="ChEBI" id="CHEBI:36658"/>
        <dbReference type="EC" id="4.1.1.52"/>
    </reaction>
    <physiologicalReaction direction="left-to-right" evidence="6">
        <dbReference type="Rhea" id="RHEA:23113"/>
    </physiologicalReaction>
</comment>
<dbReference type="Gene3D" id="3.20.20.140">
    <property type="entry name" value="Metal-dependent hydrolases"/>
    <property type="match status" value="1"/>
</dbReference>
<reference evidence="10 11" key="1">
    <citation type="journal article" date="2016" name="Sci. Rep.">
        <title>Penicillium arizonense, a new, genome sequenced fungal species, reveals a high chemical diversity in secreted metabolites.</title>
        <authorList>
            <person name="Grijseels S."/>
            <person name="Nielsen J.C."/>
            <person name="Randelovic M."/>
            <person name="Nielsen J."/>
            <person name="Nielsen K.F."/>
            <person name="Workman M."/>
            <person name="Frisvad J.C."/>
        </authorList>
    </citation>
    <scope>NUCLEOTIDE SEQUENCE [LARGE SCALE GENOMIC DNA]</scope>
    <source>
        <strain evidence="10 11">CBS 141311</strain>
    </source>
</reference>
<dbReference type="GO" id="GO:0019748">
    <property type="term" value="P:secondary metabolic process"/>
    <property type="evidence" value="ECO:0007669"/>
    <property type="project" value="TreeGrafter"/>
</dbReference>
<dbReference type="AlphaFoldDB" id="A0A1F5LUA6"/>
<keyword evidence="3 8" id="KW-0210">Decarboxylase</keyword>
<name>A0A1F5LUA6_PENAI</name>
<evidence type="ECO:0000256" key="4">
    <source>
        <dbReference type="ARBA" id="ARBA00022833"/>
    </source>
</evidence>
<dbReference type="GO" id="GO:0016787">
    <property type="term" value="F:hydrolase activity"/>
    <property type="evidence" value="ECO:0007669"/>
    <property type="project" value="InterPro"/>
</dbReference>
<dbReference type="EMBL" id="LXJU01000003">
    <property type="protein sequence ID" value="OGE56696.1"/>
    <property type="molecule type" value="Genomic_DNA"/>
</dbReference>
<comment type="similarity">
    <text evidence="1">Belongs to the metallo-dependent hydrolases superfamily. ACMSD family.</text>
</comment>
<keyword evidence="5 8" id="KW-0456">Lyase</keyword>
<accession>A0A1F5LUA6</accession>
<keyword evidence="2" id="KW-0479">Metal-binding</keyword>
<dbReference type="InterPro" id="IPR032466">
    <property type="entry name" value="Metal_Hydrolase"/>
</dbReference>
<dbReference type="PANTHER" id="PTHR21240:SF29">
    <property type="entry name" value="AMIDOHYDROLASE-RELATED DOMAIN-CONTAINING PROTEIN"/>
    <property type="match status" value="1"/>
</dbReference>
<evidence type="ECO:0000313" key="11">
    <source>
        <dbReference type="Proteomes" id="UP000177622"/>
    </source>
</evidence>